<feature type="region of interest" description="Disordered" evidence="7">
    <location>
        <begin position="1"/>
        <end position="50"/>
    </location>
</feature>
<dbReference type="AlphaFoldDB" id="A0A8S3ZXQ2"/>
<dbReference type="PANTHER" id="PTHR14274:SF1">
    <property type="entry name" value="SMALL INTEGRAL MEMBRANE PROTEIN 8"/>
    <property type="match status" value="1"/>
</dbReference>
<reference evidence="9" key="1">
    <citation type="submission" date="2021-04" db="EMBL/GenBank/DDBJ databases">
        <authorList>
            <consortium name="Molecular Ecology Group"/>
        </authorList>
    </citation>
    <scope>NUCLEOTIDE SEQUENCE</scope>
</reference>
<accession>A0A8S3ZXQ2</accession>
<dbReference type="EMBL" id="CAJHNH020006379">
    <property type="protein sequence ID" value="CAG5133644.1"/>
    <property type="molecule type" value="Genomic_DNA"/>
</dbReference>
<evidence type="ECO:0000256" key="8">
    <source>
        <dbReference type="SAM" id="Phobius"/>
    </source>
</evidence>
<evidence type="ECO:0000313" key="10">
    <source>
        <dbReference type="Proteomes" id="UP000678393"/>
    </source>
</evidence>
<sequence length="121" mass="13309">MLDINDSSKSQKPSGSVTSGGTGTIVTDTQPRPQTNPTMKPGSNPTTGWASMGSTTAFRAINFELFMKPNKYVMAFGVLAFTSCVSYIVYMNVTDDKRKDSYVTLDEDGGLTVRKRTSRWY</sequence>
<protein>
    <recommendedName>
        <fullName evidence="3">Small integral membrane protein 8</fullName>
    </recommendedName>
</protein>
<evidence type="ECO:0000256" key="6">
    <source>
        <dbReference type="ARBA" id="ARBA00023136"/>
    </source>
</evidence>
<dbReference type="Proteomes" id="UP000678393">
    <property type="component" value="Unassembled WGS sequence"/>
</dbReference>
<comment type="subcellular location">
    <subcellularLocation>
        <location evidence="1">Membrane</location>
        <topology evidence="1">Single-pass membrane protein</topology>
    </subcellularLocation>
</comment>
<dbReference type="Pfam" id="PF14937">
    <property type="entry name" value="DUF4500"/>
    <property type="match status" value="1"/>
</dbReference>
<feature type="transmembrane region" description="Helical" evidence="8">
    <location>
        <begin position="72"/>
        <end position="90"/>
    </location>
</feature>
<comment type="similarity">
    <text evidence="2">Belongs to the SMIM8 family.</text>
</comment>
<evidence type="ECO:0000256" key="7">
    <source>
        <dbReference type="SAM" id="MobiDB-lite"/>
    </source>
</evidence>
<evidence type="ECO:0000256" key="4">
    <source>
        <dbReference type="ARBA" id="ARBA00022692"/>
    </source>
</evidence>
<evidence type="ECO:0000256" key="1">
    <source>
        <dbReference type="ARBA" id="ARBA00004167"/>
    </source>
</evidence>
<dbReference type="GO" id="GO:0016020">
    <property type="term" value="C:membrane"/>
    <property type="evidence" value="ECO:0007669"/>
    <property type="project" value="UniProtKB-SubCell"/>
</dbReference>
<dbReference type="PANTHER" id="PTHR14274">
    <property type="entry name" value="SMALL INTEGRAL MEMBRANE PROTEIN 8"/>
    <property type="match status" value="1"/>
</dbReference>
<gene>
    <name evidence="9" type="ORF">CUNI_LOCUS19202</name>
</gene>
<keyword evidence="10" id="KW-1185">Reference proteome</keyword>
<keyword evidence="4 8" id="KW-0812">Transmembrane</keyword>
<feature type="compositionally biased region" description="Polar residues" evidence="7">
    <location>
        <begin position="28"/>
        <end position="50"/>
    </location>
</feature>
<proteinExistence type="inferred from homology"/>
<comment type="caution">
    <text evidence="9">The sequence shown here is derived from an EMBL/GenBank/DDBJ whole genome shotgun (WGS) entry which is preliminary data.</text>
</comment>
<evidence type="ECO:0000256" key="3">
    <source>
        <dbReference type="ARBA" id="ARBA00014451"/>
    </source>
</evidence>
<feature type="compositionally biased region" description="Polar residues" evidence="7">
    <location>
        <begin position="1"/>
        <end position="13"/>
    </location>
</feature>
<name>A0A8S3ZXQ2_9EUPU</name>
<evidence type="ECO:0000313" key="9">
    <source>
        <dbReference type="EMBL" id="CAG5133644.1"/>
    </source>
</evidence>
<evidence type="ECO:0000256" key="2">
    <source>
        <dbReference type="ARBA" id="ARBA00009328"/>
    </source>
</evidence>
<evidence type="ECO:0000256" key="5">
    <source>
        <dbReference type="ARBA" id="ARBA00022989"/>
    </source>
</evidence>
<organism evidence="9 10">
    <name type="scientific">Candidula unifasciata</name>
    <dbReference type="NCBI Taxonomy" id="100452"/>
    <lineage>
        <taxon>Eukaryota</taxon>
        <taxon>Metazoa</taxon>
        <taxon>Spiralia</taxon>
        <taxon>Lophotrochozoa</taxon>
        <taxon>Mollusca</taxon>
        <taxon>Gastropoda</taxon>
        <taxon>Heterobranchia</taxon>
        <taxon>Euthyneura</taxon>
        <taxon>Panpulmonata</taxon>
        <taxon>Eupulmonata</taxon>
        <taxon>Stylommatophora</taxon>
        <taxon>Helicina</taxon>
        <taxon>Helicoidea</taxon>
        <taxon>Geomitridae</taxon>
        <taxon>Candidula</taxon>
    </lineage>
</organism>
<dbReference type="InterPro" id="IPR026686">
    <property type="entry name" value="UPF0708"/>
</dbReference>
<keyword evidence="6 8" id="KW-0472">Membrane</keyword>
<dbReference type="OrthoDB" id="1880105at2759"/>
<keyword evidence="5 8" id="KW-1133">Transmembrane helix</keyword>